<dbReference type="EMBL" id="CAJNRD030001123">
    <property type="protein sequence ID" value="CAG5101729.1"/>
    <property type="molecule type" value="Genomic_DNA"/>
</dbReference>
<evidence type="ECO:0000256" key="7">
    <source>
        <dbReference type="ARBA" id="ARBA00023136"/>
    </source>
</evidence>
<evidence type="ECO:0000256" key="9">
    <source>
        <dbReference type="ARBA" id="ARBA00023224"/>
    </source>
</evidence>
<evidence type="ECO:0000256" key="1">
    <source>
        <dbReference type="ARBA" id="ARBA00004651"/>
    </source>
</evidence>
<dbReference type="GO" id="GO:0007165">
    <property type="term" value="P:signal transduction"/>
    <property type="evidence" value="ECO:0007669"/>
    <property type="project" value="UniProtKB-KW"/>
</dbReference>
<dbReference type="AlphaFoldDB" id="A0A8J2MPE5"/>
<name>A0A8J2MPE5_COTCN</name>
<evidence type="ECO:0000256" key="5">
    <source>
        <dbReference type="ARBA" id="ARBA00022725"/>
    </source>
</evidence>
<comment type="subcellular location">
    <subcellularLocation>
        <location evidence="1 10">Cell membrane</location>
        <topology evidence="1 10">Multi-pass membrane protein</topology>
    </subcellularLocation>
</comment>
<keyword evidence="12" id="KW-1185">Reference proteome</keyword>
<dbReference type="Proteomes" id="UP000786811">
    <property type="component" value="Unassembled WGS sequence"/>
</dbReference>
<dbReference type="Pfam" id="PF02949">
    <property type="entry name" value="7tm_6"/>
    <property type="match status" value="1"/>
</dbReference>
<keyword evidence="7 10" id="KW-0472">Membrane</keyword>
<evidence type="ECO:0000256" key="8">
    <source>
        <dbReference type="ARBA" id="ARBA00023170"/>
    </source>
</evidence>
<feature type="transmembrane region" description="Helical" evidence="10">
    <location>
        <begin position="301"/>
        <end position="324"/>
    </location>
</feature>
<feature type="transmembrane region" description="Helical" evidence="10">
    <location>
        <begin position="134"/>
        <end position="154"/>
    </location>
</feature>
<dbReference type="PANTHER" id="PTHR21137:SF35">
    <property type="entry name" value="ODORANT RECEPTOR 19A-RELATED"/>
    <property type="match status" value="1"/>
</dbReference>
<feature type="transmembrane region" description="Helical" evidence="10">
    <location>
        <begin position="41"/>
        <end position="60"/>
    </location>
</feature>
<accession>A0A8J2MPE5</accession>
<evidence type="ECO:0000256" key="3">
    <source>
        <dbReference type="ARBA" id="ARBA00022606"/>
    </source>
</evidence>
<dbReference type="GO" id="GO:0005549">
    <property type="term" value="F:odorant binding"/>
    <property type="evidence" value="ECO:0007669"/>
    <property type="project" value="InterPro"/>
</dbReference>
<dbReference type="InterPro" id="IPR004117">
    <property type="entry name" value="7tm6_olfct_rcpt"/>
</dbReference>
<proteinExistence type="inferred from homology"/>
<reference evidence="11" key="1">
    <citation type="submission" date="2021-04" db="EMBL/GenBank/DDBJ databases">
        <authorList>
            <person name="Chebbi M.A.C M."/>
        </authorList>
    </citation>
    <scope>NUCLEOTIDE SEQUENCE</scope>
</reference>
<evidence type="ECO:0000256" key="2">
    <source>
        <dbReference type="ARBA" id="ARBA00022475"/>
    </source>
</evidence>
<keyword evidence="2" id="KW-1003">Cell membrane</keyword>
<dbReference type="PANTHER" id="PTHR21137">
    <property type="entry name" value="ODORANT RECEPTOR"/>
    <property type="match status" value="1"/>
</dbReference>
<evidence type="ECO:0000256" key="6">
    <source>
        <dbReference type="ARBA" id="ARBA00022989"/>
    </source>
</evidence>
<dbReference type="GO" id="GO:0005886">
    <property type="term" value="C:plasma membrane"/>
    <property type="evidence" value="ECO:0007669"/>
    <property type="project" value="UniProtKB-SubCell"/>
</dbReference>
<keyword evidence="4 10" id="KW-0812">Transmembrane</keyword>
<feature type="transmembrane region" description="Helical" evidence="10">
    <location>
        <begin position="336"/>
        <end position="353"/>
    </location>
</feature>
<gene>
    <name evidence="11" type="ORF">HICCMSTLAB_LOCUS10631</name>
</gene>
<evidence type="ECO:0000256" key="4">
    <source>
        <dbReference type="ARBA" id="ARBA00022692"/>
    </source>
</evidence>
<comment type="caution">
    <text evidence="10">Lacks conserved residue(s) required for the propagation of feature annotation.</text>
</comment>
<keyword evidence="3 10" id="KW-0716">Sensory transduction</keyword>
<evidence type="ECO:0000256" key="10">
    <source>
        <dbReference type="RuleBase" id="RU351113"/>
    </source>
</evidence>
<comment type="similarity">
    <text evidence="10">Belongs to the insect chemoreceptor superfamily. Heteromeric odorant receptor channel (TC 1.A.69) family.</text>
</comment>
<evidence type="ECO:0000313" key="12">
    <source>
        <dbReference type="Proteomes" id="UP000786811"/>
    </source>
</evidence>
<dbReference type="OrthoDB" id="6604226at2759"/>
<dbReference type="GO" id="GO:0004984">
    <property type="term" value="F:olfactory receptor activity"/>
    <property type="evidence" value="ECO:0007669"/>
    <property type="project" value="InterPro"/>
</dbReference>
<protein>
    <recommendedName>
        <fullName evidence="10">Odorant receptor</fullName>
    </recommendedName>
</protein>
<feature type="transmembrane region" description="Helical" evidence="10">
    <location>
        <begin position="183"/>
        <end position="206"/>
    </location>
</feature>
<keyword evidence="9 10" id="KW-0807">Transducer</keyword>
<evidence type="ECO:0000313" key="11">
    <source>
        <dbReference type="EMBL" id="CAG5101729.1"/>
    </source>
</evidence>
<comment type="caution">
    <text evidence="11">The sequence shown here is derived from an EMBL/GenBank/DDBJ whole genome shotgun (WGS) entry which is preliminary data.</text>
</comment>
<keyword evidence="8 10" id="KW-0675">Receptor</keyword>
<sequence length="437" mass="50634">MEDIAIDIHRKFLNINVAILRYSGVWPLLPSAKAGWKVLNSIFRIVNFVFFITFLMAVAADVAENYDSLEIVGNDGCFFIGTTMAVMKACKFWNSYNKIIKLIHEVYDPIDTLIRSSDRGILINIKRSHFEESVAHYGFCVLCTLFAFCILFLIPREKGSLPFRTVYPFDVTKSPYYELIMVYQYYCLVYLLAVVLAMDITTIGFIRWSALQLIALTSNFKNCNVKLYKSTVIIKEPADTMKIFDQIDKLEITYNDWEVKQYLFFDFGERAFEDSFSRRFKICIKNHQRLVKTIFDLNGTLSFLMLVQFGTSTCIICLNGYQLILKGGNQADLAKFLSYLVLSFTELFFWCWYGNEFTSVADTLTYNQWMSGWEEFTREHDLGDRNELTNLVTLSMIPAMKQLEFKAVGLFNLSMPTFLSVVKNSYSILLLLNQFTE</sequence>
<organism evidence="11 12">
    <name type="scientific">Cotesia congregata</name>
    <name type="common">Parasitoid wasp</name>
    <name type="synonym">Apanteles congregatus</name>
    <dbReference type="NCBI Taxonomy" id="51543"/>
    <lineage>
        <taxon>Eukaryota</taxon>
        <taxon>Metazoa</taxon>
        <taxon>Ecdysozoa</taxon>
        <taxon>Arthropoda</taxon>
        <taxon>Hexapoda</taxon>
        <taxon>Insecta</taxon>
        <taxon>Pterygota</taxon>
        <taxon>Neoptera</taxon>
        <taxon>Endopterygota</taxon>
        <taxon>Hymenoptera</taxon>
        <taxon>Apocrita</taxon>
        <taxon>Ichneumonoidea</taxon>
        <taxon>Braconidae</taxon>
        <taxon>Microgastrinae</taxon>
        <taxon>Cotesia</taxon>
    </lineage>
</organism>
<keyword evidence="5 10" id="KW-0552">Olfaction</keyword>
<keyword evidence="6 10" id="KW-1133">Transmembrane helix</keyword>